<dbReference type="PIRSF" id="PIRSF016184">
    <property type="entry name" value="PhzC_PhzF"/>
    <property type="match status" value="1"/>
</dbReference>
<gene>
    <name evidence="2" type="ORF">LNKW23_39640</name>
</gene>
<comment type="similarity">
    <text evidence="1">Belongs to the PhzF family.</text>
</comment>
<dbReference type="SUPFAM" id="SSF54506">
    <property type="entry name" value="Diaminopimelate epimerase-like"/>
    <property type="match status" value="1"/>
</dbReference>
<dbReference type="PANTHER" id="PTHR13774">
    <property type="entry name" value="PHENAZINE BIOSYNTHESIS PROTEIN"/>
    <property type="match status" value="1"/>
</dbReference>
<protein>
    <submittedName>
        <fullName evidence="2">PhzF family phenazine biosynthesis protein</fullName>
    </submittedName>
</protein>
<proteinExistence type="inferred from homology"/>
<name>A0ABQ6LRJ8_9RHOB</name>
<dbReference type="Gene3D" id="3.10.310.10">
    <property type="entry name" value="Diaminopimelate Epimerase, Chain A, domain 1"/>
    <property type="match status" value="2"/>
</dbReference>
<reference evidence="2 3" key="1">
    <citation type="submission" date="2023-04" db="EMBL/GenBank/DDBJ databases">
        <title>Marinoamorphus aggregata gen. nov., sp. Nov., isolate from tissue of brittle star Ophioplocus japonicus.</title>
        <authorList>
            <person name="Kawano K."/>
            <person name="Sawayama S."/>
            <person name="Nakagawa S."/>
        </authorList>
    </citation>
    <scope>NUCLEOTIDE SEQUENCE [LARGE SCALE GENOMIC DNA]</scope>
    <source>
        <strain evidence="2 3">NKW23</strain>
    </source>
</reference>
<comment type="caution">
    <text evidence="2">The sequence shown here is derived from an EMBL/GenBank/DDBJ whole genome shotgun (WGS) entry which is preliminary data.</text>
</comment>
<accession>A0ABQ6LRJ8</accession>
<keyword evidence="3" id="KW-1185">Reference proteome</keyword>
<dbReference type="RefSeq" id="WP_285673848.1">
    <property type="nucleotide sequence ID" value="NZ_BSYI01000042.1"/>
</dbReference>
<evidence type="ECO:0000256" key="1">
    <source>
        <dbReference type="ARBA" id="ARBA00008270"/>
    </source>
</evidence>
<dbReference type="InterPro" id="IPR003719">
    <property type="entry name" value="Phenazine_PhzF-like"/>
</dbReference>
<evidence type="ECO:0000313" key="2">
    <source>
        <dbReference type="EMBL" id="GMG84748.1"/>
    </source>
</evidence>
<dbReference type="Pfam" id="PF02567">
    <property type="entry name" value="PhzC-PhzF"/>
    <property type="match status" value="1"/>
</dbReference>
<dbReference type="Proteomes" id="UP001239909">
    <property type="component" value="Unassembled WGS sequence"/>
</dbReference>
<dbReference type="EMBL" id="BSYI01000042">
    <property type="protein sequence ID" value="GMG84748.1"/>
    <property type="molecule type" value="Genomic_DNA"/>
</dbReference>
<dbReference type="NCBIfam" id="TIGR00654">
    <property type="entry name" value="PhzF_family"/>
    <property type="match status" value="1"/>
</dbReference>
<dbReference type="PANTHER" id="PTHR13774:SF32">
    <property type="entry name" value="ANTISENSE-ENHANCING SEQUENCE 1"/>
    <property type="match status" value="1"/>
</dbReference>
<sequence length="295" mass="30986">MSAHRFAWADAFADRAMAGNPCAVVFDADAVSRETRIALVRETGLSECAYLQASAVADFGVRYYTAKDEIRFAGHPTIATCTVLEDAGLLAGRARFTLEVGSGVIPIEIDRAGARPVFTMTQAAPVFGESFAPGAVAAIYGLEAADIVGRPQIVSTGTAFVVTLLTGHDALRRAALDPARLAGFMAGVDHPEAWKMEPFLVTRTGATSAGDTFARLLLPPPMPPEDPFTGSATGCMAAWLWHHGLIEAPRFTAEQGHWMGRPGQAAVEVLGPPEAIGGVRLGGTGVVLMRGEVAL</sequence>
<evidence type="ECO:0000313" key="3">
    <source>
        <dbReference type="Proteomes" id="UP001239909"/>
    </source>
</evidence>
<organism evidence="2 3">
    <name type="scientific">Paralimibaculum aggregatum</name>
    <dbReference type="NCBI Taxonomy" id="3036245"/>
    <lineage>
        <taxon>Bacteria</taxon>
        <taxon>Pseudomonadati</taxon>
        <taxon>Pseudomonadota</taxon>
        <taxon>Alphaproteobacteria</taxon>
        <taxon>Rhodobacterales</taxon>
        <taxon>Paracoccaceae</taxon>
        <taxon>Paralimibaculum</taxon>
    </lineage>
</organism>